<evidence type="ECO:0000313" key="2">
    <source>
        <dbReference type="EMBL" id="KAE8316182.1"/>
    </source>
</evidence>
<protein>
    <submittedName>
        <fullName evidence="2">Uncharacterized protein</fullName>
    </submittedName>
</protein>
<dbReference type="AlphaFoldDB" id="A0A5N6W6C3"/>
<keyword evidence="3" id="KW-1185">Reference proteome</keyword>
<proteinExistence type="predicted"/>
<sequence>MTSWRGRGIFLLVKLYSGPSEATIPARYGNTKTHQKRPSSGEVLRYGGDQQRMWILQGPTVLSGLNSYGLGASLSTLLGFFGKGYLVRSICPTL</sequence>
<dbReference type="Proteomes" id="UP000325433">
    <property type="component" value="Unassembled WGS sequence"/>
</dbReference>
<dbReference type="EMBL" id="ML738308">
    <property type="protein sequence ID" value="KAE8316182.1"/>
    <property type="molecule type" value="Genomic_DNA"/>
</dbReference>
<keyword evidence="1" id="KW-0732">Signal</keyword>
<name>A0A5N6W6C3_9EURO</name>
<organism evidence="2 3">
    <name type="scientific">Aspergillus transmontanensis</name>
    <dbReference type="NCBI Taxonomy" id="1034304"/>
    <lineage>
        <taxon>Eukaryota</taxon>
        <taxon>Fungi</taxon>
        <taxon>Dikarya</taxon>
        <taxon>Ascomycota</taxon>
        <taxon>Pezizomycotina</taxon>
        <taxon>Eurotiomycetes</taxon>
        <taxon>Eurotiomycetidae</taxon>
        <taxon>Eurotiales</taxon>
        <taxon>Aspergillaceae</taxon>
        <taxon>Aspergillus</taxon>
        <taxon>Aspergillus subgen. Circumdati</taxon>
    </lineage>
</organism>
<accession>A0A5N6W6C3</accession>
<gene>
    <name evidence="2" type="ORF">BDV41DRAFT_136509</name>
</gene>
<evidence type="ECO:0000313" key="3">
    <source>
        <dbReference type="Proteomes" id="UP000325433"/>
    </source>
</evidence>
<feature type="chain" id="PRO_5024955539" evidence="1">
    <location>
        <begin position="23"/>
        <end position="94"/>
    </location>
</feature>
<evidence type="ECO:0000256" key="1">
    <source>
        <dbReference type="SAM" id="SignalP"/>
    </source>
</evidence>
<feature type="signal peptide" evidence="1">
    <location>
        <begin position="1"/>
        <end position="22"/>
    </location>
</feature>
<reference evidence="3" key="1">
    <citation type="submission" date="2019-04" db="EMBL/GenBank/DDBJ databases">
        <title>Friends and foes A comparative genomics studyof 23 Aspergillus species from section Flavi.</title>
        <authorList>
            <consortium name="DOE Joint Genome Institute"/>
            <person name="Kjaerbolling I."/>
            <person name="Vesth T."/>
            <person name="Frisvad J.C."/>
            <person name="Nybo J.L."/>
            <person name="Theobald S."/>
            <person name="Kildgaard S."/>
            <person name="Isbrandt T."/>
            <person name="Kuo A."/>
            <person name="Sato A."/>
            <person name="Lyhne E.K."/>
            <person name="Kogle M.E."/>
            <person name="Wiebenga A."/>
            <person name="Kun R.S."/>
            <person name="Lubbers R.J."/>
            <person name="Makela M.R."/>
            <person name="Barry K."/>
            <person name="Chovatia M."/>
            <person name="Clum A."/>
            <person name="Daum C."/>
            <person name="Haridas S."/>
            <person name="He G."/>
            <person name="LaButti K."/>
            <person name="Lipzen A."/>
            <person name="Mondo S."/>
            <person name="Riley R."/>
            <person name="Salamov A."/>
            <person name="Simmons B.A."/>
            <person name="Magnuson J.K."/>
            <person name="Henrissat B."/>
            <person name="Mortensen U.H."/>
            <person name="Larsen T.O."/>
            <person name="Devries R.P."/>
            <person name="Grigoriev I.V."/>
            <person name="Machida M."/>
            <person name="Baker S.E."/>
            <person name="Andersen M.R."/>
        </authorList>
    </citation>
    <scope>NUCLEOTIDE SEQUENCE [LARGE SCALE GENOMIC DNA]</scope>
    <source>
        <strain evidence="3">CBS 130015</strain>
    </source>
</reference>